<comment type="similarity">
    <text evidence="1">Belongs to the cycloisomerase 2 family.</text>
</comment>
<dbReference type="SUPFAM" id="SSF51004">
    <property type="entry name" value="C-terminal (heme d1) domain of cytochrome cd1-nitrite reductase"/>
    <property type="match status" value="1"/>
</dbReference>
<reference evidence="2 3" key="1">
    <citation type="submission" date="2018-02" db="EMBL/GenBank/DDBJ databases">
        <title>Jeotgalibacillus proteolyticum sp. nov. a protease producing bacterium isolated from ocean sediments of Laizhou Bay.</title>
        <authorList>
            <person name="Li Y."/>
        </authorList>
    </citation>
    <scope>NUCLEOTIDE SEQUENCE [LARGE SCALE GENOMIC DNA]</scope>
    <source>
        <strain evidence="2 3">22-7</strain>
    </source>
</reference>
<dbReference type="Gene3D" id="2.130.10.10">
    <property type="entry name" value="YVTN repeat-like/Quinoprotein amine dehydrogenase"/>
    <property type="match status" value="1"/>
</dbReference>
<dbReference type="EMBL" id="PREZ01000003">
    <property type="protein sequence ID" value="PPA70689.1"/>
    <property type="molecule type" value="Genomic_DNA"/>
</dbReference>
<dbReference type="FunFam" id="2.130.10.10:FF:000306">
    <property type="entry name" value="3-carboxymuconate cyclase"/>
    <property type="match status" value="1"/>
</dbReference>
<dbReference type="AlphaFoldDB" id="A0A2S5GCH1"/>
<evidence type="ECO:0000256" key="1">
    <source>
        <dbReference type="ARBA" id="ARBA00005564"/>
    </source>
</evidence>
<evidence type="ECO:0000313" key="2">
    <source>
        <dbReference type="EMBL" id="PPA70689.1"/>
    </source>
</evidence>
<comment type="caution">
    <text evidence="2">The sequence shown here is derived from an EMBL/GenBank/DDBJ whole genome shotgun (WGS) entry which is preliminary data.</text>
</comment>
<dbReference type="OrthoDB" id="9790815at2"/>
<dbReference type="InterPro" id="IPR015943">
    <property type="entry name" value="WD40/YVTN_repeat-like_dom_sf"/>
</dbReference>
<name>A0A2S5GCH1_9BACL</name>
<proteinExistence type="inferred from homology"/>
<dbReference type="InterPro" id="IPR011048">
    <property type="entry name" value="Haem_d1_sf"/>
</dbReference>
<organism evidence="2 3">
    <name type="scientific">Jeotgalibacillus proteolyticus</name>
    <dbReference type="NCBI Taxonomy" id="2082395"/>
    <lineage>
        <taxon>Bacteria</taxon>
        <taxon>Bacillati</taxon>
        <taxon>Bacillota</taxon>
        <taxon>Bacilli</taxon>
        <taxon>Bacillales</taxon>
        <taxon>Caryophanaceae</taxon>
        <taxon>Jeotgalibacillus</taxon>
    </lineage>
</organism>
<dbReference type="Proteomes" id="UP000239047">
    <property type="component" value="Unassembled WGS sequence"/>
</dbReference>
<sequence>MDKTSYTGYIGTYTDGDSKGIYTFALDVEKGELTKAEVAAELPSPTYVSVSSNQEYLYAVSPGGLTSYKIDASSGKLTVMNESAEREGTPCYVAINAENQFAAAANYHDGTVVLYKADEETGKLTEQLSVAEQEGGGPHERQDAPHMHYSEFTPDGKYLIGVDLGTDEVVTYEYKKGELKDVQRLKTSEGAGPRHLAFHPNGVNAFVMTELSNEVLALAYNQEDGSFEIIQTIKAIPEDFKENSQGSAIHVSSDGRFVYAGNRGHDSIAVFEIEQNSYKLELVEYAPSGGNWPRDFVLDPTEKFLITTNQESSNAVLYKRDPETGKLTETGSSISVPDPVCVKFLR</sequence>
<dbReference type="PANTHER" id="PTHR30344:SF1">
    <property type="entry name" value="6-PHOSPHOGLUCONOLACTONASE"/>
    <property type="match status" value="1"/>
</dbReference>
<dbReference type="GO" id="GO:0017057">
    <property type="term" value="F:6-phosphogluconolactonase activity"/>
    <property type="evidence" value="ECO:0007669"/>
    <property type="project" value="TreeGrafter"/>
</dbReference>
<dbReference type="InterPro" id="IPR050282">
    <property type="entry name" value="Cycloisomerase_2"/>
</dbReference>
<protein>
    <submittedName>
        <fullName evidence="2">6-phosphogluconolactonase</fullName>
    </submittedName>
</protein>
<dbReference type="GO" id="GO:0005829">
    <property type="term" value="C:cytosol"/>
    <property type="evidence" value="ECO:0007669"/>
    <property type="project" value="TreeGrafter"/>
</dbReference>
<dbReference type="Pfam" id="PF10282">
    <property type="entry name" value="Lactonase"/>
    <property type="match status" value="1"/>
</dbReference>
<keyword evidence="3" id="KW-1185">Reference proteome</keyword>
<dbReference type="InterPro" id="IPR019405">
    <property type="entry name" value="Lactonase_7-beta_prop"/>
</dbReference>
<dbReference type="PANTHER" id="PTHR30344">
    <property type="entry name" value="6-PHOSPHOGLUCONOLACTONASE-RELATED"/>
    <property type="match status" value="1"/>
</dbReference>
<gene>
    <name evidence="2" type="ORF">C4B60_07770</name>
</gene>
<evidence type="ECO:0000313" key="3">
    <source>
        <dbReference type="Proteomes" id="UP000239047"/>
    </source>
</evidence>
<accession>A0A2S5GCH1</accession>